<dbReference type="SUPFAM" id="SSF54060">
    <property type="entry name" value="His-Me finger endonucleases"/>
    <property type="match status" value="1"/>
</dbReference>
<dbReference type="EMBL" id="MT141200">
    <property type="protein sequence ID" value="QJA56111.1"/>
    <property type="molecule type" value="Genomic_DNA"/>
</dbReference>
<keyword evidence="1" id="KW-0255">Endonuclease</keyword>
<dbReference type="GO" id="GO:0004519">
    <property type="term" value="F:endonuclease activity"/>
    <property type="evidence" value="ECO:0007669"/>
    <property type="project" value="UniProtKB-KW"/>
</dbReference>
<dbReference type="InterPro" id="IPR044925">
    <property type="entry name" value="His-Me_finger_sf"/>
</dbReference>
<dbReference type="Pfam" id="PF02945">
    <property type="entry name" value="Endonuclease_7"/>
    <property type="match status" value="1"/>
</dbReference>
<proteinExistence type="predicted"/>
<name>A0A6M3IFG5_9ZZZZ</name>
<accession>A0A6M3IFG5</accession>
<keyword evidence="1" id="KW-0378">Hydrolase</keyword>
<organism evidence="1">
    <name type="scientific">viral metagenome</name>
    <dbReference type="NCBI Taxonomy" id="1070528"/>
    <lineage>
        <taxon>unclassified sequences</taxon>
        <taxon>metagenomes</taxon>
        <taxon>organismal metagenomes</taxon>
    </lineage>
</organism>
<dbReference type="InterPro" id="IPR004211">
    <property type="entry name" value="Endonuclease_7"/>
</dbReference>
<evidence type="ECO:0000313" key="1">
    <source>
        <dbReference type="EMBL" id="QJA56111.1"/>
    </source>
</evidence>
<dbReference type="InterPro" id="IPR038563">
    <property type="entry name" value="Endonuclease_7_sf"/>
</dbReference>
<reference evidence="1" key="1">
    <citation type="submission" date="2020-03" db="EMBL/GenBank/DDBJ databases">
        <title>The deep terrestrial virosphere.</title>
        <authorList>
            <person name="Holmfeldt K."/>
            <person name="Nilsson E."/>
            <person name="Simone D."/>
            <person name="Lopez-Fernandez M."/>
            <person name="Wu X."/>
            <person name="de Brujin I."/>
            <person name="Lundin D."/>
            <person name="Andersson A."/>
            <person name="Bertilsson S."/>
            <person name="Dopson M."/>
        </authorList>
    </citation>
    <scope>NUCLEOTIDE SEQUENCE</scope>
    <source>
        <strain evidence="1">MM415B01926</strain>
    </source>
</reference>
<dbReference type="Gene3D" id="3.40.1800.10">
    <property type="entry name" value="His-Me finger endonucleases"/>
    <property type="match status" value="1"/>
</dbReference>
<protein>
    <submittedName>
        <fullName evidence="1">Putative recombination endonuclease VII</fullName>
    </submittedName>
</protein>
<dbReference type="AlphaFoldDB" id="A0A6M3IFG5"/>
<keyword evidence="1" id="KW-0540">Nuclease</keyword>
<gene>
    <name evidence="1" type="ORF">MM415B01926_0005</name>
</gene>
<sequence>METCVCNKCGISKPLSEFGKRKDGNVGHRRECKSCKTEYNKKWYKKDKKKHLRRMRNNELKRNFGITLAQYEALNEVQNGLCALCGKSNKSRVGLHVDHNHVTGKLRGLLCFKCNAALGMVNDNIELLQNMIQYLRKHNG</sequence>